<evidence type="ECO:0000259" key="11">
    <source>
        <dbReference type="PROSITE" id="PS51007"/>
    </source>
</evidence>
<evidence type="ECO:0000256" key="8">
    <source>
        <dbReference type="PIRSR" id="PIRSR602326-1"/>
    </source>
</evidence>
<keyword evidence="7 9" id="KW-0472">Membrane</keyword>
<evidence type="ECO:0000256" key="2">
    <source>
        <dbReference type="ARBA" id="ARBA00022617"/>
    </source>
</evidence>
<evidence type="ECO:0000256" key="10">
    <source>
        <dbReference type="SAM" id="SignalP"/>
    </source>
</evidence>
<evidence type="ECO:0000256" key="6">
    <source>
        <dbReference type="ARBA" id="ARBA00023004"/>
    </source>
</evidence>
<evidence type="ECO:0000256" key="1">
    <source>
        <dbReference type="ARBA" id="ARBA00004370"/>
    </source>
</evidence>
<feature type="chain" id="PRO_5011966943" evidence="10">
    <location>
        <begin position="20"/>
        <end position="247"/>
    </location>
</feature>
<dbReference type="SUPFAM" id="SSF46626">
    <property type="entry name" value="Cytochrome c"/>
    <property type="match status" value="1"/>
</dbReference>
<sequence>MKKILFALLFMLTPVLAQAAGGGNIHLDSADIDLQNKDSLRRGAKLFTNYCLSCHSAQFQRYNRMARDLGMTDDQVINNLMFASKEVGETMTIAMPGEQAESWFGVNPPDLSLTARSRGPDWIYTYLRSFYLDDSRPFGVNNLIFDKVGMPHVLWQLQGFQQPVYETTVDEEGKEHKAIVDLELVEQGSMSPAEYDQAARDLTAFMTYIAEPIRLERKRIGLWVIGFLVIFTILAYMLKKEYWKDVH</sequence>
<dbReference type="PANTHER" id="PTHR10266">
    <property type="entry name" value="CYTOCHROME C1"/>
    <property type="match status" value="1"/>
</dbReference>
<dbReference type="OrthoDB" id="9798864at2"/>
<keyword evidence="3 9" id="KW-0812">Transmembrane</keyword>
<feature type="transmembrane region" description="Helical" evidence="9">
    <location>
        <begin position="220"/>
        <end position="238"/>
    </location>
</feature>
<evidence type="ECO:0000256" key="4">
    <source>
        <dbReference type="ARBA" id="ARBA00022723"/>
    </source>
</evidence>
<dbReference type="Gene3D" id="1.20.5.100">
    <property type="entry name" value="Cytochrome c1, transmembrane anchor, C-terminal"/>
    <property type="match status" value="1"/>
</dbReference>
<keyword evidence="2 8" id="KW-0349">Heme</keyword>
<protein>
    <submittedName>
        <fullName evidence="12">Cytochrome c1</fullName>
    </submittedName>
</protein>
<dbReference type="Gene3D" id="1.10.760.10">
    <property type="entry name" value="Cytochrome c-like domain"/>
    <property type="match status" value="1"/>
</dbReference>
<dbReference type="GO" id="GO:0016020">
    <property type="term" value="C:membrane"/>
    <property type="evidence" value="ECO:0007669"/>
    <property type="project" value="UniProtKB-SubCell"/>
</dbReference>
<dbReference type="EMBL" id="AP018052">
    <property type="protein sequence ID" value="BAZ94913.1"/>
    <property type="molecule type" value="Genomic_DNA"/>
</dbReference>
<accession>A0A1Z4VTT5</accession>
<comment type="cofactor">
    <cofactor evidence="8">
        <name>heme c</name>
        <dbReference type="ChEBI" id="CHEBI:61717"/>
    </cofactor>
    <text evidence="8">Binds 1 heme c group covalently per subunit.</text>
</comment>
<dbReference type="Proteomes" id="UP000218765">
    <property type="component" value="Chromosome"/>
</dbReference>
<dbReference type="GO" id="GO:0046872">
    <property type="term" value="F:metal ion binding"/>
    <property type="evidence" value="ECO:0007669"/>
    <property type="project" value="UniProtKB-KW"/>
</dbReference>
<name>A0A1Z4VTT5_9GAMM</name>
<dbReference type="InterPro" id="IPR002326">
    <property type="entry name" value="Cyt_c1"/>
</dbReference>
<evidence type="ECO:0000256" key="7">
    <source>
        <dbReference type="ARBA" id="ARBA00023136"/>
    </source>
</evidence>
<comment type="subcellular location">
    <subcellularLocation>
        <location evidence="1">Membrane</location>
    </subcellularLocation>
</comment>
<keyword evidence="10" id="KW-0732">Signal</keyword>
<dbReference type="PROSITE" id="PS51007">
    <property type="entry name" value="CYTC"/>
    <property type="match status" value="1"/>
</dbReference>
<keyword evidence="4 8" id="KW-0479">Metal-binding</keyword>
<keyword evidence="5 9" id="KW-1133">Transmembrane helix</keyword>
<gene>
    <name evidence="12" type="ORF">FOKN1_2542</name>
</gene>
<evidence type="ECO:0000256" key="9">
    <source>
        <dbReference type="SAM" id="Phobius"/>
    </source>
</evidence>
<feature type="binding site" description="covalent" evidence="8">
    <location>
        <position position="55"/>
    </location>
    <ligand>
        <name>heme c</name>
        <dbReference type="ChEBI" id="CHEBI:61717"/>
    </ligand>
</feature>
<keyword evidence="6 8" id="KW-0408">Iron</keyword>
<feature type="signal peptide" evidence="10">
    <location>
        <begin position="1"/>
        <end position="19"/>
    </location>
</feature>
<feature type="binding site" description="covalent" evidence="8">
    <location>
        <position position="54"/>
    </location>
    <ligand>
        <name>heme c</name>
        <dbReference type="ChEBI" id="CHEBI:61717"/>
    </ligand>
</feature>
<feature type="binding site" description="covalent" evidence="8">
    <location>
        <position position="51"/>
    </location>
    <ligand>
        <name>heme c</name>
        <dbReference type="ChEBI" id="CHEBI:61717"/>
    </ligand>
</feature>
<evidence type="ECO:0000313" key="13">
    <source>
        <dbReference type="Proteomes" id="UP000218765"/>
    </source>
</evidence>
<dbReference type="Pfam" id="PF02167">
    <property type="entry name" value="Cytochrom_C1"/>
    <property type="match status" value="2"/>
</dbReference>
<keyword evidence="13" id="KW-1185">Reference proteome</keyword>
<evidence type="ECO:0000256" key="5">
    <source>
        <dbReference type="ARBA" id="ARBA00022989"/>
    </source>
</evidence>
<feature type="domain" description="Cytochrome c" evidence="11">
    <location>
        <begin position="38"/>
        <end position="213"/>
    </location>
</feature>
<organism evidence="12 13">
    <name type="scientific">Thiohalobacter thiocyanaticus</name>
    <dbReference type="NCBI Taxonomy" id="585455"/>
    <lineage>
        <taxon>Bacteria</taxon>
        <taxon>Pseudomonadati</taxon>
        <taxon>Pseudomonadota</taxon>
        <taxon>Gammaproteobacteria</taxon>
        <taxon>Thiohalobacterales</taxon>
        <taxon>Thiohalobacteraceae</taxon>
        <taxon>Thiohalobacter</taxon>
    </lineage>
</organism>
<dbReference type="InterPro" id="IPR036909">
    <property type="entry name" value="Cyt_c-like_dom_sf"/>
</dbReference>
<dbReference type="PANTHER" id="PTHR10266:SF3">
    <property type="entry name" value="CYTOCHROME C1, HEME PROTEIN, MITOCHONDRIAL"/>
    <property type="match status" value="1"/>
</dbReference>
<reference evidence="12 13" key="1">
    <citation type="submission" date="2017-05" db="EMBL/GenBank/DDBJ databases">
        <title>Thiocyanate degradation by Thiohalobacter thiocyanaticus FOKN1.</title>
        <authorList>
            <person name="Oshiki M."/>
            <person name="Fukushima T."/>
            <person name="Kawano S."/>
            <person name="Nakagawa J."/>
        </authorList>
    </citation>
    <scope>NUCLEOTIDE SEQUENCE [LARGE SCALE GENOMIC DNA]</scope>
    <source>
        <strain evidence="12 13">FOKN1</strain>
    </source>
</reference>
<evidence type="ECO:0000313" key="12">
    <source>
        <dbReference type="EMBL" id="BAZ94913.1"/>
    </source>
</evidence>
<dbReference type="GO" id="GO:0009055">
    <property type="term" value="F:electron transfer activity"/>
    <property type="evidence" value="ECO:0007669"/>
    <property type="project" value="InterPro"/>
</dbReference>
<dbReference type="RefSeq" id="WP_096366952.1">
    <property type="nucleotide sequence ID" value="NZ_AP018052.1"/>
</dbReference>
<evidence type="ECO:0000256" key="3">
    <source>
        <dbReference type="ARBA" id="ARBA00022692"/>
    </source>
</evidence>
<dbReference type="GO" id="GO:0020037">
    <property type="term" value="F:heme binding"/>
    <property type="evidence" value="ECO:0007669"/>
    <property type="project" value="InterPro"/>
</dbReference>
<dbReference type="InterPro" id="IPR009056">
    <property type="entry name" value="Cyt_c-like_dom"/>
</dbReference>
<dbReference type="KEGG" id="ttc:FOKN1_2542"/>
<dbReference type="AlphaFoldDB" id="A0A1Z4VTT5"/>
<proteinExistence type="predicted"/>